<comment type="caution">
    <text evidence="2">The sequence shown here is derived from an EMBL/GenBank/DDBJ whole genome shotgun (WGS) entry which is preliminary data.</text>
</comment>
<keyword evidence="3" id="KW-1185">Reference proteome</keyword>
<feature type="compositionally biased region" description="Low complexity" evidence="1">
    <location>
        <begin position="22"/>
        <end position="34"/>
    </location>
</feature>
<protein>
    <submittedName>
        <fullName evidence="2">Uncharacterized protein</fullName>
    </submittedName>
</protein>
<evidence type="ECO:0000256" key="1">
    <source>
        <dbReference type="SAM" id="MobiDB-lite"/>
    </source>
</evidence>
<name>A0A8H5FAY1_9AGAR</name>
<proteinExistence type="predicted"/>
<feature type="region of interest" description="Disordered" evidence="1">
    <location>
        <begin position="357"/>
        <end position="416"/>
    </location>
</feature>
<reference evidence="2 3" key="1">
    <citation type="journal article" date="2020" name="ISME J.">
        <title>Uncovering the hidden diversity of litter-decomposition mechanisms in mushroom-forming fungi.</title>
        <authorList>
            <person name="Floudas D."/>
            <person name="Bentzer J."/>
            <person name="Ahren D."/>
            <person name="Johansson T."/>
            <person name="Persson P."/>
            <person name="Tunlid A."/>
        </authorList>
    </citation>
    <scope>NUCLEOTIDE SEQUENCE [LARGE SCALE GENOMIC DNA]</scope>
    <source>
        <strain evidence="2 3">CBS 175.51</strain>
    </source>
</reference>
<feature type="region of interest" description="Disordered" evidence="1">
    <location>
        <begin position="1"/>
        <end position="125"/>
    </location>
</feature>
<evidence type="ECO:0000313" key="3">
    <source>
        <dbReference type="Proteomes" id="UP000541558"/>
    </source>
</evidence>
<accession>A0A8H5FAY1</accession>
<sequence>MSNPSYRMQQSSRPRPSPLDFASSRAPSPSYRSSTILSPRAVDDSQTLLYDLPSPPTSPRSTGIGTANTMGMGMGVGSRTSIGMGIGSPPTSPRSPTGFRPHSRTGTGGRPTPPPSARMRSTTPLGFAPSELESFAEYCRAWYFHQDTKAGTLMTQTLATLPPSQKASFSRVQASIRAAYHRSVHLRRHAEFRAHLAATTPGASLSPHARADPSGAGAQKERYERFERFVCNWCTAGLPGTKPFFEALWAVMRLQVIPEDLGGAGHSRIEWEFDDAVFKEAAGKDFMLEAIDVLKGVLAFEDLSSSKIPSPYTHTKDRSLASIHARSYSQPLASASMSTNPNFTSATTATTSIAKRARAPSDPFLDASPALARGAPQADERGSPFGASGPSGSGYGGEDSEEGMMSGTRRRDPFGLEDGLEEEEPEEYMRTWIAPDLANPELLELLKLFPTFITRRPLPRFPQVGTAGVASANGIATQRRRRASSDLERGYGEGGGGEEYGEDEAGEGRRIRVGTGTMWVGERRREDGWEGSWWVRFVLWWKRVFSC</sequence>
<dbReference type="EMBL" id="JAACJK010000116">
    <property type="protein sequence ID" value="KAF5330191.1"/>
    <property type="molecule type" value="Genomic_DNA"/>
</dbReference>
<organism evidence="2 3">
    <name type="scientific">Ephemerocybe angulata</name>
    <dbReference type="NCBI Taxonomy" id="980116"/>
    <lineage>
        <taxon>Eukaryota</taxon>
        <taxon>Fungi</taxon>
        <taxon>Dikarya</taxon>
        <taxon>Basidiomycota</taxon>
        <taxon>Agaricomycotina</taxon>
        <taxon>Agaricomycetes</taxon>
        <taxon>Agaricomycetidae</taxon>
        <taxon>Agaricales</taxon>
        <taxon>Agaricineae</taxon>
        <taxon>Psathyrellaceae</taxon>
        <taxon>Ephemerocybe</taxon>
    </lineage>
</organism>
<dbReference type="AlphaFoldDB" id="A0A8H5FAY1"/>
<feature type="compositionally biased region" description="Polar residues" evidence="1">
    <location>
        <begin position="1"/>
        <end position="14"/>
    </location>
</feature>
<dbReference type="OrthoDB" id="2568455at2759"/>
<dbReference type="Proteomes" id="UP000541558">
    <property type="component" value="Unassembled WGS sequence"/>
</dbReference>
<feature type="region of interest" description="Disordered" evidence="1">
    <location>
        <begin position="475"/>
        <end position="505"/>
    </location>
</feature>
<evidence type="ECO:0000313" key="2">
    <source>
        <dbReference type="EMBL" id="KAF5330191.1"/>
    </source>
</evidence>
<gene>
    <name evidence="2" type="ORF">D9611_010532</name>
</gene>
<feature type="compositionally biased region" description="Polar residues" evidence="1">
    <location>
        <begin position="59"/>
        <end position="69"/>
    </location>
</feature>